<protein>
    <submittedName>
        <fullName evidence="2 4">Uncharacterized protein</fullName>
    </submittedName>
</protein>
<dbReference type="RefSeq" id="XP_033581294.1">
    <property type="nucleotide sequence ID" value="XM_033713555.1"/>
</dbReference>
<name>A0A6A6YZZ5_9PEZI</name>
<reference evidence="2 4" key="1">
    <citation type="journal article" date="2020" name="Stud. Mycol.">
        <title>101 Dothideomycetes genomes: a test case for predicting lifestyles and emergence of pathogens.</title>
        <authorList>
            <person name="Haridas S."/>
            <person name="Albert R."/>
            <person name="Binder M."/>
            <person name="Bloem J."/>
            <person name="Labutti K."/>
            <person name="Salamov A."/>
            <person name="Andreopoulos B."/>
            <person name="Baker S."/>
            <person name="Barry K."/>
            <person name="Bills G."/>
            <person name="Bluhm B."/>
            <person name="Cannon C."/>
            <person name="Castanera R."/>
            <person name="Culley D."/>
            <person name="Daum C."/>
            <person name="Ezra D."/>
            <person name="Gonzalez J."/>
            <person name="Henrissat B."/>
            <person name="Kuo A."/>
            <person name="Liang C."/>
            <person name="Lipzen A."/>
            <person name="Lutzoni F."/>
            <person name="Magnuson J."/>
            <person name="Mondo S."/>
            <person name="Nolan M."/>
            <person name="Ohm R."/>
            <person name="Pangilinan J."/>
            <person name="Park H.-J."/>
            <person name="Ramirez L."/>
            <person name="Alfaro M."/>
            <person name="Sun H."/>
            <person name="Tritt A."/>
            <person name="Yoshinaga Y."/>
            <person name="Zwiers L.-H."/>
            <person name="Turgeon B."/>
            <person name="Goodwin S."/>
            <person name="Spatafora J."/>
            <person name="Crous P."/>
            <person name="Grigoriev I."/>
        </authorList>
    </citation>
    <scope>NUCLEOTIDE SEQUENCE</scope>
    <source>
        <strain evidence="2 4">CBS 304.34</strain>
    </source>
</reference>
<evidence type="ECO:0000313" key="3">
    <source>
        <dbReference type="Proteomes" id="UP000504636"/>
    </source>
</evidence>
<dbReference type="AlphaFoldDB" id="A0A6A6YZZ5"/>
<dbReference type="Proteomes" id="UP000504636">
    <property type="component" value="Unplaced"/>
</dbReference>
<evidence type="ECO:0000313" key="2">
    <source>
        <dbReference type="EMBL" id="KAF2814330.1"/>
    </source>
</evidence>
<organism evidence="2">
    <name type="scientific">Mytilinidion resinicola</name>
    <dbReference type="NCBI Taxonomy" id="574789"/>
    <lineage>
        <taxon>Eukaryota</taxon>
        <taxon>Fungi</taxon>
        <taxon>Dikarya</taxon>
        <taxon>Ascomycota</taxon>
        <taxon>Pezizomycotina</taxon>
        <taxon>Dothideomycetes</taxon>
        <taxon>Pleosporomycetidae</taxon>
        <taxon>Mytilinidiales</taxon>
        <taxon>Mytilinidiaceae</taxon>
        <taxon>Mytilinidion</taxon>
    </lineage>
</organism>
<gene>
    <name evidence="2 4" type="ORF">BDZ99DRAFT_235308</name>
</gene>
<sequence length="268" mass="31555">MHQNMGDRLENTRPRQICSREDYPAGSKDRAYSGHHFILCPRTEAPFRCLVRLREKGWKLNIIVGRVTYEGSAQQDIACYFDKPTATDRKSAKANFFNKIPDLISDPLVPSSHNLLQSWYRIQLHDHYKVYKMTQSDARTSFPPEMMELPDVDDERWPDFCRRIVYEEKEVATAKACVRWKENEKTPAYQRTIDTQKAFREIKKRADLLGRRRAYLRSSDSIDSIDNNYLSTLNESQRSEYLGKWGRDVRRIRRELASIPKDIGWQSV</sequence>
<keyword evidence="3" id="KW-1185">Reference proteome</keyword>
<dbReference type="EMBL" id="MU003695">
    <property type="protein sequence ID" value="KAF2814330.1"/>
    <property type="molecule type" value="Genomic_DNA"/>
</dbReference>
<evidence type="ECO:0000313" key="4">
    <source>
        <dbReference type="RefSeq" id="XP_033581294.1"/>
    </source>
</evidence>
<evidence type="ECO:0000256" key="1">
    <source>
        <dbReference type="SAM" id="MobiDB-lite"/>
    </source>
</evidence>
<proteinExistence type="predicted"/>
<reference evidence="4" key="3">
    <citation type="submission" date="2025-04" db="UniProtKB">
        <authorList>
            <consortium name="RefSeq"/>
        </authorList>
    </citation>
    <scope>IDENTIFICATION</scope>
    <source>
        <strain evidence="4">CBS 304.34</strain>
    </source>
</reference>
<accession>A0A6A6YZZ5</accession>
<reference evidence="4" key="2">
    <citation type="submission" date="2020-04" db="EMBL/GenBank/DDBJ databases">
        <authorList>
            <consortium name="NCBI Genome Project"/>
        </authorList>
    </citation>
    <scope>NUCLEOTIDE SEQUENCE</scope>
    <source>
        <strain evidence="4">CBS 304.34</strain>
    </source>
</reference>
<dbReference type="GeneID" id="54454448"/>
<feature type="region of interest" description="Disordered" evidence="1">
    <location>
        <begin position="1"/>
        <end position="25"/>
    </location>
</feature>